<dbReference type="RefSeq" id="WP_014849704.1">
    <property type="nucleotide sequence ID" value="NC_018149.1"/>
</dbReference>
<dbReference type="KEGG" id="mwe:WEN_00965"/>
<organism evidence="2 3">
    <name type="scientific">Mycoplasma wenyonii (strain Massachusetts)</name>
    <name type="common">Eperythrozoon wenyonii</name>
    <dbReference type="NCBI Taxonomy" id="1197325"/>
    <lineage>
        <taxon>Bacteria</taxon>
        <taxon>Bacillati</taxon>
        <taxon>Mycoplasmatota</taxon>
        <taxon>Mollicutes</taxon>
        <taxon>Mycoplasmataceae</taxon>
        <taxon>Mycoplasma</taxon>
    </lineage>
</organism>
<keyword evidence="1" id="KW-0175">Coiled coil</keyword>
<gene>
    <name evidence="2" type="ordered locus">WEN_00965</name>
</gene>
<dbReference type="EMBL" id="CP003703">
    <property type="protein sequence ID" value="AFN64994.1"/>
    <property type="molecule type" value="Genomic_DNA"/>
</dbReference>
<dbReference type="HOGENOM" id="CLU_642039_0_0_14"/>
<dbReference type="STRING" id="1197325.WEN_00965"/>
<protein>
    <submittedName>
        <fullName evidence="2">Uncharacterized protein</fullName>
    </submittedName>
</protein>
<reference evidence="2 3" key="1">
    <citation type="journal article" date="2012" name="J. Bacteriol.">
        <title>Complete genome sequence of Mycoplasma wenyonii strain Massachusetts.</title>
        <authorList>
            <person name="Dos Santos A.P."/>
            <person name="Guimaraes A.M."/>
            <person name="do Nascimento N.C."/>
            <person name="Sanmiguel P.J."/>
            <person name="Messick J.B."/>
        </authorList>
    </citation>
    <scope>NUCLEOTIDE SEQUENCE [LARGE SCALE GENOMIC DNA]</scope>
    <source>
        <strain evidence="2 3">Massachusetts</strain>
    </source>
</reference>
<evidence type="ECO:0000313" key="2">
    <source>
        <dbReference type="EMBL" id="AFN64994.1"/>
    </source>
</evidence>
<sequence>MPRSELSNHWIFEKNSLFLRERKELVNQSWALNSKDSKEGLTRLTPALTKESWSIEQVLKDFLLSPKHSNWGKIWDKSFFSSPSYFYSSSLKKIEEEIEHSLLTYSKLDTYLERYKSTKKYEDSWQEQYKKLLNPLELKQEALSNRKKQEEENLITELDNLELTRKYEELSAKTWEKIEELKSTVLEFDTTFHNALRGISSEFKIPLDRCLPSMFLAFFHSEDFSKTSSVPLKDTPKWVKKFTSLTKRWSISRYIPEERTKALFSPLDPKTLTKQNIQWQDPEEKWFYYYKPLITLFFDKYRERYKKTLITTWEEPEYTFPLTEVDITELVSGSKDRPIYGCEGLTPWKIGEELELIEATIDSYAQQFAEDAKREFAEKGFSQLPVSELFSSTELLNQIDKEF</sequence>
<dbReference type="AlphaFoldDB" id="I6YL59"/>
<dbReference type="PATRIC" id="fig|1197325.3.peg.210"/>
<name>I6YL59_MYCWM</name>
<keyword evidence="3" id="KW-1185">Reference proteome</keyword>
<evidence type="ECO:0000313" key="3">
    <source>
        <dbReference type="Proteomes" id="UP000009005"/>
    </source>
</evidence>
<proteinExistence type="predicted"/>
<accession>I6YL59</accession>
<feature type="coiled-coil region" evidence="1">
    <location>
        <begin position="133"/>
        <end position="164"/>
    </location>
</feature>
<dbReference type="Proteomes" id="UP000009005">
    <property type="component" value="Chromosome"/>
</dbReference>
<evidence type="ECO:0000256" key="1">
    <source>
        <dbReference type="SAM" id="Coils"/>
    </source>
</evidence>
<dbReference type="OrthoDB" id="397070at2"/>